<reference evidence="1 2" key="1">
    <citation type="submission" date="2020-12" db="EMBL/GenBank/DDBJ databases">
        <title>FDA dAtabase for Regulatory Grade micrObial Sequences (FDA-ARGOS): Supporting development and validation of Infectious Disease Dx tests.</title>
        <authorList>
            <person name="Sproer C."/>
            <person name="Gronow S."/>
            <person name="Severitt S."/>
            <person name="Schroder I."/>
            <person name="Tallon L."/>
            <person name="Sadzewicz L."/>
            <person name="Zhao X."/>
            <person name="Boylan J."/>
            <person name="Ott S."/>
            <person name="Bowen H."/>
            <person name="Vavikolanu K."/>
            <person name="Mehta A."/>
            <person name="Aluvathingal J."/>
            <person name="Nadendla S."/>
            <person name="Lowell S."/>
            <person name="Myers T."/>
            <person name="Yan Y."/>
            <person name="Sichtig H."/>
        </authorList>
    </citation>
    <scope>NUCLEOTIDE SEQUENCE [LARGE SCALE GENOMIC DNA]</scope>
    <source>
        <strain evidence="1 2">FDAARGOS_869</strain>
        <plasmid evidence="1 2">unnamed</plasmid>
    </source>
</reference>
<keyword evidence="1" id="KW-0614">Plasmid</keyword>
<keyword evidence="2" id="KW-1185">Reference proteome</keyword>
<dbReference type="Proteomes" id="UP000594834">
    <property type="component" value="Plasmid unnamed"/>
</dbReference>
<dbReference type="EMBL" id="CP065727">
    <property type="protein sequence ID" value="QPT43587.1"/>
    <property type="molecule type" value="Genomic_DNA"/>
</dbReference>
<proteinExistence type="predicted"/>
<protein>
    <submittedName>
        <fullName evidence="1">Uncharacterized protein</fullName>
    </submittedName>
</protein>
<evidence type="ECO:0000313" key="2">
    <source>
        <dbReference type="Proteomes" id="UP000594834"/>
    </source>
</evidence>
<dbReference type="RefSeq" id="WP_197940218.1">
    <property type="nucleotide sequence ID" value="NZ_CP065727.1"/>
</dbReference>
<geneLocation type="plasmid" evidence="1 2">
    <name>unnamed</name>
</geneLocation>
<name>A0A7T3EXQ7_MORNO</name>
<accession>A0A7T3EXQ7</accession>
<gene>
    <name evidence="1" type="ORF">I6G26_00410</name>
</gene>
<sequence length="53" mass="6351">MLKSIEQKDGLNEYWREEFGFGLDKLTQQEAGHLKKPTLEQIQQIFKKHVKTY</sequence>
<organism evidence="1 2">
    <name type="scientific">Moraxella nonliquefaciens</name>
    <dbReference type="NCBI Taxonomy" id="478"/>
    <lineage>
        <taxon>Bacteria</taxon>
        <taxon>Pseudomonadati</taxon>
        <taxon>Pseudomonadota</taxon>
        <taxon>Gammaproteobacteria</taxon>
        <taxon>Moraxellales</taxon>
        <taxon>Moraxellaceae</taxon>
        <taxon>Moraxella</taxon>
    </lineage>
</organism>
<evidence type="ECO:0000313" key="1">
    <source>
        <dbReference type="EMBL" id="QPT43587.1"/>
    </source>
</evidence>